<keyword evidence="2" id="KW-1185">Reference proteome</keyword>
<name>A0AA38CHB8_TAXCH</name>
<evidence type="ECO:0000313" key="2">
    <source>
        <dbReference type="Proteomes" id="UP000824469"/>
    </source>
</evidence>
<reference evidence="1 2" key="1">
    <citation type="journal article" date="2021" name="Nat. Plants">
        <title>The Taxus genome provides insights into paclitaxel biosynthesis.</title>
        <authorList>
            <person name="Xiong X."/>
            <person name="Gou J."/>
            <person name="Liao Q."/>
            <person name="Li Y."/>
            <person name="Zhou Q."/>
            <person name="Bi G."/>
            <person name="Li C."/>
            <person name="Du R."/>
            <person name="Wang X."/>
            <person name="Sun T."/>
            <person name="Guo L."/>
            <person name="Liang H."/>
            <person name="Lu P."/>
            <person name="Wu Y."/>
            <person name="Zhang Z."/>
            <person name="Ro D.K."/>
            <person name="Shang Y."/>
            <person name="Huang S."/>
            <person name="Yan J."/>
        </authorList>
    </citation>
    <scope>NUCLEOTIDE SEQUENCE [LARGE SCALE GENOMIC DNA]</scope>
    <source>
        <strain evidence="1">Ta-2019</strain>
    </source>
</reference>
<organism evidence="1 2">
    <name type="scientific">Taxus chinensis</name>
    <name type="common">Chinese yew</name>
    <name type="synonym">Taxus wallichiana var. chinensis</name>
    <dbReference type="NCBI Taxonomy" id="29808"/>
    <lineage>
        <taxon>Eukaryota</taxon>
        <taxon>Viridiplantae</taxon>
        <taxon>Streptophyta</taxon>
        <taxon>Embryophyta</taxon>
        <taxon>Tracheophyta</taxon>
        <taxon>Spermatophyta</taxon>
        <taxon>Pinopsida</taxon>
        <taxon>Pinidae</taxon>
        <taxon>Conifers II</taxon>
        <taxon>Cupressales</taxon>
        <taxon>Taxaceae</taxon>
        <taxon>Taxus</taxon>
    </lineage>
</organism>
<gene>
    <name evidence="1" type="ORF">KI387_030345</name>
</gene>
<accession>A0AA38CHB8</accession>
<feature type="non-terminal residue" evidence="1">
    <location>
        <position position="83"/>
    </location>
</feature>
<evidence type="ECO:0000313" key="1">
    <source>
        <dbReference type="EMBL" id="KAH9298663.1"/>
    </source>
</evidence>
<sequence length="83" mass="9744">MIQTFGYFSTKPPVNETLQIMKHITLGNNAKAKEIMLELFGEVDLEVRLDLERTDEEEMVHTWKEKEKGKLVYMINDDEVDNL</sequence>
<dbReference type="AlphaFoldDB" id="A0AA38CHB8"/>
<proteinExistence type="predicted"/>
<dbReference type="Proteomes" id="UP000824469">
    <property type="component" value="Unassembled WGS sequence"/>
</dbReference>
<dbReference type="EMBL" id="JAHRHJ020000010">
    <property type="protein sequence ID" value="KAH9298663.1"/>
    <property type="molecule type" value="Genomic_DNA"/>
</dbReference>
<comment type="caution">
    <text evidence="1">The sequence shown here is derived from an EMBL/GenBank/DDBJ whole genome shotgun (WGS) entry which is preliminary data.</text>
</comment>
<protein>
    <submittedName>
        <fullName evidence="1">Uncharacterized protein</fullName>
    </submittedName>
</protein>